<evidence type="ECO:0000313" key="3">
    <source>
        <dbReference type="EnsemblProtists" id="EOD37257"/>
    </source>
</evidence>
<evidence type="ECO:0000256" key="1">
    <source>
        <dbReference type="SAM" id="SignalP"/>
    </source>
</evidence>
<accession>A0A0D3KNC2</accession>
<keyword evidence="1" id="KW-0732">Signal</keyword>
<dbReference type="OMA" id="HESGRAN"/>
<dbReference type="SUPFAM" id="SSF52266">
    <property type="entry name" value="SGNH hydrolase"/>
    <property type="match status" value="1"/>
</dbReference>
<feature type="domain" description="SGNH hydrolase-type esterase" evidence="2">
    <location>
        <begin position="145"/>
        <end position="285"/>
    </location>
</feature>
<keyword evidence="4" id="KW-1185">Reference proteome</keyword>
<dbReference type="Proteomes" id="UP000013827">
    <property type="component" value="Unassembled WGS sequence"/>
</dbReference>
<dbReference type="AlphaFoldDB" id="A0A0D3KNC2"/>
<dbReference type="PANTHER" id="PTHR30383">
    <property type="entry name" value="THIOESTERASE 1/PROTEASE 1/LYSOPHOSPHOLIPASE L1"/>
    <property type="match status" value="1"/>
</dbReference>
<dbReference type="EnsemblProtists" id="EOD37257">
    <property type="protein sequence ID" value="EOD37257"/>
    <property type="gene ID" value="EMIHUDRAFT_109907"/>
</dbReference>
<name>A0A0D3KNC2_EMIH1</name>
<evidence type="ECO:0000259" key="2">
    <source>
        <dbReference type="Pfam" id="PF13472"/>
    </source>
</evidence>
<dbReference type="KEGG" id="ehx:EMIHUDRAFT_109907"/>
<dbReference type="PaxDb" id="2903-EOD37257"/>
<dbReference type="HOGENOM" id="CLU_878347_0_0_1"/>
<evidence type="ECO:0000313" key="4">
    <source>
        <dbReference type="Proteomes" id="UP000013827"/>
    </source>
</evidence>
<feature type="chain" id="PRO_5044291881" description="SGNH hydrolase-type esterase domain-containing protein" evidence="1">
    <location>
        <begin position="21"/>
        <end position="317"/>
    </location>
</feature>
<feature type="signal peptide" evidence="1">
    <location>
        <begin position="1"/>
        <end position="20"/>
    </location>
</feature>
<dbReference type="Gene3D" id="3.40.50.1110">
    <property type="entry name" value="SGNH hydrolase"/>
    <property type="match status" value="1"/>
</dbReference>
<dbReference type="InterPro" id="IPR051532">
    <property type="entry name" value="Ester_Hydrolysis_Enzymes"/>
</dbReference>
<protein>
    <recommendedName>
        <fullName evidence="2">SGNH hydrolase-type esterase domain-containing protein</fullName>
    </recommendedName>
</protein>
<dbReference type="InterPro" id="IPR013830">
    <property type="entry name" value="SGNH_hydro"/>
</dbReference>
<dbReference type="InterPro" id="IPR036514">
    <property type="entry name" value="SGNH_hydro_sf"/>
</dbReference>
<reference evidence="4" key="1">
    <citation type="journal article" date="2013" name="Nature">
        <title>Pan genome of the phytoplankton Emiliania underpins its global distribution.</title>
        <authorList>
            <person name="Read B.A."/>
            <person name="Kegel J."/>
            <person name="Klute M.J."/>
            <person name="Kuo A."/>
            <person name="Lefebvre S.C."/>
            <person name="Maumus F."/>
            <person name="Mayer C."/>
            <person name="Miller J."/>
            <person name="Monier A."/>
            <person name="Salamov A."/>
            <person name="Young J."/>
            <person name="Aguilar M."/>
            <person name="Claverie J.M."/>
            <person name="Frickenhaus S."/>
            <person name="Gonzalez K."/>
            <person name="Herman E.K."/>
            <person name="Lin Y.C."/>
            <person name="Napier J."/>
            <person name="Ogata H."/>
            <person name="Sarno A.F."/>
            <person name="Shmutz J."/>
            <person name="Schroeder D."/>
            <person name="de Vargas C."/>
            <person name="Verret F."/>
            <person name="von Dassow P."/>
            <person name="Valentin K."/>
            <person name="Van de Peer Y."/>
            <person name="Wheeler G."/>
            <person name="Dacks J.B."/>
            <person name="Delwiche C.F."/>
            <person name="Dyhrman S.T."/>
            <person name="Glockner G."/>
            <person name="John U."/>
            <person name="Richards T."/>
            <person name="Worden A.Z."/>
            <person name="Zhang X."/>
            <person name="Grigoriev I.V."/>
            <person name="Allen A.E."/>
            <person name="Bidle K."/>
            <person name="Borodovsky M."/>
            <person name="Bowler C."/>
            <person name="Brownlee C."/>
            <person name="Cock J.M."/>
            <person name="Elias M."/>
            <person name="Gladyshev V.N."/>
            <person name="Groth M."/>
            <person name="Guda C."/>
            <person name="Hadaegh A."/>
            <person name="Iglesias-Rodriguez M.D."/>
            <person name="Jenkins J."/>
            <person name="Jones B.M."/>
            <person name="Lawson T."/>
            <person name="Leese F."/>
            <person name="Lindquist E."/>
            <person name="Lobanov A."/>
            <person name="Lomsadze A."/>
            <person name="Malik S.B."/>
            <person name="Marsh M.E."/>
            <person name="Mackinder L."/>
            <person name="Mock T."/>
            <person name="Mueller-Roeber B."/>
            <person name="Pagarete A."/>
            <person name="Parker M."/>
            <person name="Probert I."/>
            <person name="Quesneville H."/>
            <person name="Raines C."/>
            <person name="Rensing S.A."/>
            <person name="Riano-Pachon D.M."/>
            <person name="Richier S."/>
            <person name="Rokitta S."/>
            <person name="Shiraiwa Y."/>
            <person name="Soanes D.M."/>
            <person name="van der Giezen M."/>
            <person name="Wahlund T.M."/>
            <person name="Williams B."/>
            <person name="Wilson W."/>
            <person name="Wolfe G."/>
            <person name="Wurch L.L."/>
        </authorList>
    </citation>
    <scope>NUCLEOTIDE SEQUENCE</scope>
</reference>
<dbReference type="GeneID" id="17282526"/>
<proteinExistence type="predicted"/>
<sequence length="317" mass="34033">MRLGISLSPLLVLQAAAALASDDVLLVDGGSCPADRLKVVTNAACKTAREEVQPRKSKYRGKERTSSWPSGCYYCDGVQGCQSGTWLNRHPNGGRVPAGVQTYCAKAAWSGCSNGGCAGGATSVLFAGDSDIELWKKTRQYFPGSANEGVGGWTCRKLRKKIGGFLDRYNPEWVVLVCGENDVGNGRTVSATFDDFRAIVSKINAAGARVVYVGTKPEPSTSSLHAKYRAYDRLIRQHAASLASAALGSRPPLIMVDSYRGFVDLGNPNSLYAGDRLHLSKKGYAHWTTWTQQALAQASTACEVWRSGACTQNGGRR</sequence>
<dbReference type="GO" id="GO:0004622">
    <property type="term" value="F:phosphatidylcholine lysophospholipase activity"/>
    <property type="evidence" value="ECO:0007669"/>
    <property type="project" value="TreeGrafter"/>
</dbReference>
<organism evidence="3 4">
    <name type="scientific">Emiliania huxleyi (strain CCMP1516)</name>
    <dbReference type="NCBI Taxonomy" id="280463"/>
    <lineage>
        <taxon>Eukaryota</taxon>
        <taxon>Haptista</taxon>
        <taxon>Haptophyta</taxon>
        <taxon>Prymnesiophyceae</taxon>
        <taxon>Isochrysidales</taxon>
        <taxon>Noelaerhabdaceae</taxon>
        <taxon>Emiliania</taxon>
    </lineage>
</organism>
<dbReference type="Pfam" id="PF13472">
    <property type="entry name" value="Lipase_GDSL_2"/>
    <property type="match status" value="1"/>
</dbReference>
<reference evidence="3" key="2">
    <citation type="submission" date="2024-10" db="UniProtKB">
        <authorList>
            <consortium name="EnsemblProtists"/>
        </authorList>
    </citation>
    <scope>IDENTIFICATION</scope>
</reference>
<dbReference type="PANTHER" id="PTHR30383:SF5">
    <property type="entry name" value="SGNH HYDROLASE-TYPE ESTERASE DOMAIN-CONTAINING PROTEIN"/>
    <property type="match status" value="1"/>
</dbReference>
<dbReference type="RefSeq" id="XP_005789686.1">
    <property type="nucleotide sequence ID" value="XM_005789629.1"/>
</dbReference>
<dbReference type="STRING" id="2903.R1DQC4"/>